<gene>
    <name evidence="2" type="ORF">AVDCRST_MAG42-2356</name>
</gene>
<dbReference type="InterPro" id="IPR037997">
    <property type="entry name" value="Dgk1-like"/>
</dbReference>
<keyword evidence="1" id="KW-0812">Transmembrane</keyword>
<dbReference type="PANTHER" id="PTHR31303">
    <property type="entry name" value="CTP-DEPENDENT DIACYLGLYCEROL KINASE 1"/>
    <property type="match status" value="1"/>
</dbReference>
<feature type="transmembrane region" description="Helical" evidence="1">
    <location>
        <begin position="222"/>
        <end position="241"/>
    </location>
</feature>
<evidence type="ECO:0008006" key="3">
    <source>
        <dbReference type="Google" id="ProtNLM"/>
    </source>
</evidence>
<dbReference type="EMBL" id="CADCTA010000084">
    <property type="protein sequence ID" value="CAA9253417.1"/>
    <property type="molecule type" value="Genomic_DNA"/>
</dbReference>
<reference evidence="2" key="1">
    <citation type="submission" date="2020-02" db="EMBL/GenBank/DDBJ databases">
        <authorList>
            <person name="Meier V. D."/>
        </authorList>
    </citation>
    <scope>NUCLEOTIDE SEQUENCE</scope>
    <source>
        <strain evidence="2">AVDCRST_MAG42</strain>
    </source>
</reference>
<dbReference type="AlphaFoldDB" id="A0A6J4ILC1"/>
<sequence>MNILLVLAILGSVMMLLRFIRARFTLHPELSRKIVHVTMGLVVLSFPWLFDRTWPVMVLVIAAVAFLLTIRWHPVLHAYLGPVLGAVPRQSYGEVYFPLGAAALFILARGDAALFCVPILILTLGDAVGALIGLRYGRARFRTDEGFKSAEGSLAFFLVAFLSTHVPLLLFTEVGRAESLLIGFVLGFLVMLAEAVAWRGLDNLFIPLGSFFLLDISRHLPASDLLLRVVMMLALTAFTLITARRTTLSHSAALSAAILGYLVWAIGGWQWLVAPMIAFGAFAELIRRGYNIRAAHDVQAVIRAMAGPMIFLSLAQALQRRELFYLFQLAMAGQLAHMLSSRLCVTGACAVWTGRLLLCALAAWGLMFAPYPWLAVTPSHLLLEMGFAAAITWLAVAVFSLVAAWWPTHGSRALWLREGAVAPLVACLGLIPLAVYYSR</sequence>
<organism evidence="2">
    <name type="scientific">uncultured Chthoniobacterales bacterium</name>
    <dbReference type="NCBI Taxonomy" id="1836801"/>
    <lineage>
        <taxon>Bacteria</taxon>
        <taxon>Pseudomonadati</taxon>
        <taxon>Verrucomicrobiota</taxon>
        <taxon>Spartobacteria</taxon>
        <taxon>Chthoniobacterales</taxon>
        <taxon>environmental samples</taxon>
    </lineage>
</organism>
<proteinExistence type="predicted"/>
<name>A0A6J4ILC1_9BACT</name>
<feature type="transmembrane region" description="Helical" evidence="1">
    <location>
        <begin position="356"/>
        <end position="374"/>
    </location>
</feature>
<dbReference type="PANTHER" id="PTHR31303:SF1">
    <property type="entry name" value="CTP-DEPENDENT DIACYLGLYCEROL KINASE 1"/>
    <property type="match status" value="1"/>
</dbReference>
<feature type="transmembrane region" description="Helical" evidence="1">
    <location>
        <begin position="261"/>
        <end position="286"/>
    </location>
</feature>
<keyword evidence="1" id="KW-1133">Transmembrane helix</keyword>
<feature type="transmembrane region" description="Helical" evidence="1">
    <location>
        <begin position="324"/>
        <end position="344"/>
    </location>
</feature>
<feature type="transmembrane region" description="Helical" evidence="1">
    <location>
        <begin position="112"/>
        <end position="134"/>
    </location>
</feature>
<dbReference type="GO" id="GO:0004143">
    <property type="term" value="F:ATP-dependent diacylglycerol kinase activity"/>
    <property type="evidence" value="ECO:0007669"/>
    <property type="project" value="InterPro"/>
</dbReference>
<evidence type="ECO:0000313" key="2">
    <source>
        <dbReference type="EMBL" id="CAA9253417.1"/>
    </source>
</evidence>
<feature type="transmembrane region" description="Helical" evidence="1">
    <location>
        <begin position="180"/>
        <end position="201"/>
    </location>
</feature>
<evidence type="ECO:0000256" key="1">
    <source>
        <dbReference type="SAM" id="Phobius"/>
    </source>
</evidence>
<accession>A0A6J4ILC1</accession>
<feature type="transmembrane region" description="Helical" evidence="1">
    <location>
        <begin position="32"/>
        <end position="49"/>
    </location>
</feature>
<feature type="transmembrane region" description="Helical" evidence="1">
    <location>
        <begin position="386"/>
        <end position="407"/>
    </location>
</feature>
<protein>
    <recommendedName>
        <fullName evidence="3">Dolichol kinase</fullName>
    </recommendedName>
</protein>
<feature type="transmembrane region" description="Helical" evidence="1">
    <location>
        <begin position="419"/>
        <end position="437"/>
    </location>
</feature>
<keyword evidence="1" id="KW-0472">Membrane</keyword>
<feature type="transmembrane region" description="Helical" evidence="1">
    <location>
        <begin position="56"/>
        <end position="74"/>
    </location>
</feature>
<feature type="transmembrane region" description="Helical" evidence="1">
    <location>
        <begin position="154"/>
        <end position="174"/>
    </location>
</feature>